<keyword evidence="4" id="KW-1185">Reference proteome</keyword>
<accession>A0A1M6T066</accession>
<feature type="domain" description="N-acetyltransferase" evidence="2">
    <location>
        <begin position="3"/>
        <end position="91"/>
    </location>
</feature>
<reference evidence="3 4" key="1">
    <citation type="submission" date="2016-11" db="EMBL/GenBank/DDBJ databases">
        <authorList>
            <person name="Jaros S."/>
            <person name="Januszkiewicz K."/>
            <person name="Wedrychowicz H."/>
        </authorList>
    </citation>
    <scope>NUCLEOTIDE SEQUENCE [LARGE SCALE GENOMIC DNA]</scope>
    <source>
        <strain evidence="3 4">DSM 3090</strain>
    </source>
</reference>
<dbReference type="STRING" id="1121331.SAMN02745248_02685"/>
<dbReference type="PROSITE" id="PS51729">
    <property type="entry name" value="GNAT_YJDJ"/>
    <property type="match status" value="1"/>
</dbReference>
<proteinExistence type="predicted"/>
<dbReference type="PROSITE" id="PS51186">
    <property type="entry name" value="GNAT"/>
    <property type="match status" value="1"/>
</dbReference>
<dbReference type="InterPro" id="IPR031165">
    <property type="entry name" value="GNAT_YJDJ"/>
</dbReference>
<dbReference type="InterPro" id="IPR000182">
    <property type="entry name" value="GNAT_dom"/>
</dbReference>
<dbReference type="Proteomes" id="UP000183952">
    <property type="component" value="Unassembled WGS sequence"/>
</dbReference>
<evidence type="ECO:0000259" key="2">
    <source>
        <dbReference type="PROSITE" id="PS51729"/>
    </source>
</evidence>
<protein>
    <submittedName>
        <fullName evidence="3">Uncharacterized protein</fullName>
    </submittedName>
</protein>
<evidence type="ECO:0000313" key="4">
    <source>
        <dbReference type="Proteomes" id="UP000183952"/>
    </source>
</evidence>
<dbReference type="InterPro" id="IPR045057">
    <property type="entry name" value="Gcn5-rel_NAT"/>
</dbReference>
<dbReference type="PANTHER" id="PTHR31435:SF10">
    <property type="entry name" value="BSR4717 PROTEIN"/>
    <property type="match status" value="1"/>
</dbReference>
<gene>
    <name evidence="3" type="ORF">SAMN02745248_02685</name>
</gene>
<dbReference type="AlphaFoldDB" id="A0A1M6T066"/>
<dbReference type="GO" id="GO:0016747">
    <property type="term" value="F:acyltransferase activity, transferring groups other than amino-acyl groups"/>
    <property type="evidence" value="ECO:0007669"/>
    <property type="project" value="InterPro"/>
</dbReference>
<dbReference type="InterPro" id="IPR016181">
    <property type="entry name" value="Acyl_CoA_acyltransferase"/>
</dbReference>
<sequence length="93" mass="10589">MEWKYEDGRIYSVDEKGLLMAEATYVTKKHGEVVINRTYVNPNLRGQGIAGKMMNIVVEYLRRNNLKATATCSYAQSWLKKNEGICSDILGNQ</sequence>
<dbReference type="OrthoDB" id="9793389at2"/>
<evidence type="ECO:0000259" key="1">
    <source>
        <dbReference type="PROSITE" id="PS51186"/>
    </source>
</evidence>
<feature type="domain" description="N-acetyltransferase" evidence="1">
    <location>
        <begin position="1"/>
        <end position="93"/>
    </location>
</feature>
<dbReference type="EMBL" id="FRAD01000033">
    <property type="protein sequence ID" value="SHK50198.1"/>
    <property type="molecule type" value="Genomic_DNA"/>
</dbReference>
<dbReference type="CDD" id="cd04301">
    <property type="entry name" value="NAT_SF"/>
    <property type="match status" value="1"/>
</dbReference>
<dbReference type="Pfam" id="PF14542">
    <property type="entry name" value="Acetyltransf_CG"/>
    <property type="match status" value="1"/>
</dbReference>
<evidence type="ECO:0000313" key="3">
    <source>
        <dbReference type="EMBL" id="SHK50198.1"/>
    </source>
</evidence>
<dbReference type="Gene3D" id="3.40.630.30">
    <property type="match status" value="1"/>
</dbReference>
<organism evidence="3 4">
    <name type="scientific">Hathewaya proteolytica DSM 3090</name>
    <dbReference type="NCBI Taxonomy" id="1121331"/>
    <lineage>
        <taxon>Bacteria</taxon>
        <taxon>Bacillati</taxon>
        <taxon>Bacillota</taxon>
        <taxon>Clostridia</taxon>
        <taxon>Eubacteriales</taxon>
        <taxon>Clostridiaceae</taxon>
        <taxon>Hathewaya</taxon>
    </lineage>
</organism>
<dbReference type="SUPFAM" id="SSF55729">
    <property type="entry name" value="Acyl-CoA N-acyltransferases (Nat)"/>
    <property type="match status" value="1"/>
</dbReference>
<name>A0A1M6T066_9CLOT</name>
<dbReference type="PANTHER" id="PTHR31435">
    <property type="entry name" value="PROTEIN NATD1"/>
    <property type="match status" value="1"/>
</dbReference>
<dbReference type="RefSeq" id="WP_072904562.1">
    <property type="nucleotide sequence ID" value="NZ_FRAD01000033.1"/>
</dbReference>